<name>A0A0D2H3K8_9EURO</name>
<keyword evidence="3" id="KW-1185">Reference proteome</keyword>
<dbReference type="Gene3D" id="3.40.50.10540">
    <property type="entry name" value="Crotonobetainyl-coa:carnitine coa-transferase, domain 1"/>
    <property type="match status" value="1"/>
</dbReference>
<comment type="similarity">
    <text evidence="1">Belongs to the CoA-transferase III family.</text>
</comment>
<evidence type="ECO:0000313" key="3">
    <source>
        <dbReference type="Proteomes" id="UP000053029"/>
    </source>
</evidence>
<dbReference type="AlphaFoldDB" id="A0A0D2H3K8"/>
<dbReference type="OrthoDB" id="2308815at2759"/>
<dbReference type="Proteomes" id="UP000053029">
    <property type="component" value="Unassembled WGS sequence"/>
</dbReference>
<sequence length="564" mass="63354">MEDLKGSLCKGAAQVLLDHLITIKELDLPEEVVQGAKQVTFVPKNACTFLPTSLRMAESSAALWAAIGLFAGQISSHRYDLPPQSVTIDVYSATLFLMSSFLFKSQGKTIADPHLVNRCLPMDLGKIRETYRGPATNIYRARDAKFYHLHGSLNTTPILRMLGLPQHRPDLEGRENYDRVRQIYRDAVAQHDSTWLDIESNEYWRSAGTICYTPEEFQETSHGKVISQEPLYTVNLVSPELPPVPWVTVDDDRRRPLAGVRVLDLSRVVAGPTISSVLALLGAEVLRISSDKLPDTVLLYDTQIGKRDTRLHLKNPEEKGKLKRLVEEADVLVDAYRPGALERLGFGRRELQEIAKRRNKGIVHVRENCYGWKGEWSHRSGWQQIADAVSGVTWVQGEFLGLKEPIIPLLPNSDYQTGLIGAMAICQALWKRHRVGGSYNVDISLTQYNLWLMKLGIHDQETCGKIRSLNPRFKARHDTELPSLLTQVKEESKISLGVGPGKLWDPARFTTSKMRWGFPDEEASHLDWRTIISFESSHGAKEVALGYDRGSCAPGSDEPIWLTG</sequence>
<dbReference type="GO" id="GO:0003824">
    <property type="term" value="F:catalytic activity"/>
    <property type="evidence" value="ECO:0007669"/>
    <property type="project" value="InterPro"/>
</dbReference>
<proteinExistence type="inferred from homology"/>
<dbReference type="SUPFAM" id="SSF89796">
    <property type="entry name" value="CoA-transferase family III (CaiB/BaiF)"/>
    <property type="match status" value="2"/>
</dbReference>
<gene>
    <name evidence="2" type="ORF">Z517_00840</name>
</gene>
<organism evidence="2 3">
    <name type="scientific">Fonsecaea pedrosoi CBS 271.37</name>
    <dbReference type="NCBI Taxonomy" id="1442368"/>
    <lineage>
        <taxon>Eukaryota</taxon>
        <taxon>Fungi</taxon>
        <taxon>Dikarya</taxon>
        <taxon>Ascomycota</taxon>
        <taxon>Pezizomycotina</taxon>
        <taxon>Eurotiomycetes</taxon>
        <taxon>Chaetothyriomycetidae</taxon>
        <taxon>Chaetothyriales</taxon>
        <taxon>Herpotrichiellaceae</taxon>
        <taxon>Fonsecaea</taxon>
    </lineage>
</organism>
<accession>A0A0D2H3K8</accession>
<dbReference type="InterPro" id="IPR003673">
    <property type="entry name" value="CoA-Trfase_fam_III"/>
</dbReference>
<dbReference type="VEuPathDB" id="FungiDB:Z517_00840"/>
<dbReference type="STRING" id="1442368.A0A0D2H3K8"/>
<dbReference type="HOGENOM" id="CLU_021588_1_1_1"/>
<dbReference type="InterPro" id="IPR023606">
    <property type="entry name" value="CoA-Trfase_III_dom_1_sf"/>
</dbReference>
<dbReference type="PANTHER" id="PTHR48229">
    <property type="entry name" value="CAIB/BAIF FAMILY ENZYME (AFU_ORTHOLOGUE AFUA_1G05360)-RELATED"/>
    <property type="match status" value="1"/>
</dbReference>
<dbReference type="GeneID" id="25300330"/>
<protein>
    <submittedName>
        <fullName evidence="2">Uncharacterized protein</fullName>
    </submittedName>
</protein>
<dbReference type="InterPro" id="IPR052985">
    <property type="entry name" value="CoA-trans_III_biosynth/detox"/>
</dbReference>
<dbReference type="RefSeq" id="XP_013289258.1">
    <property type="nucleotide sequence ID" value="XM_013433804.1"/>
</dbReference>
<dbReference type="EMBL" id="KN846969">
    <property type="protein sequence ID" value="KIW85450.1"/>
    <property type="molecule type" value="Genomic_DNA"/>
</dbReference>
<evidence type="ECO:0000313" key="2">
    <source>
        <dbReference type="EMBL" id="KIW85450.1"/>
    </source>
</evidence>
<dbReference type="Pfam" id="PF02515">
    <property type="entry name" value="CoA_transf_3"/>
    <property type="match status" value="1"/>
</dbReference>
<evidence type="ECO:0000256" key="1">
    <source>
        <dbReference type="ARBA" id="ARBA00008383"/>
    </source>
</evidence>
<dbReference type="PANTHER" id="PTHR48229:SF1">
    <property type="entry name" value="ALPHA METHYLACYL-COA RACEMASE-RELATED"/>
    <property type="match status" value="1"/>
</dbReference>
<reference evidence="2 3" key="1">
    <citation type="submission" date="2015-01" db="EMBL/GenBank/DDBJ databases">
        <title>The Genome Sequence of Fonsecaea pedrosoi CBS 271.37.</title>
        <authorList>
            <consortium name="The Broad Institute Genomics Platform"/>
            <person name="Cuomo C."/>
            <person name="de Hoog S."/>
            <person name="Gorbushina A."/>
            <person name="Stielow B."/>
            <person name="Teixiera M."/>
            <person name="Abouelleil A."/>
            <person name="Chapman S.B."/>
            <person name="Priest M."/>
            <person name="Young S.K."/>
            <person name="Wortman J."/>
            <person name="Nusbaum C."/>
            <person name="Birren B."/>
        </authorList>
    </citation>
    <scope>NUCLEOTIDE SEQUENCE [LARGE SCALE GENOMIC DNA]</scope>
    <source>
        <strain evidence="2 3">CBS 271.37</strain>
    </source>
</reference>